<dbReference type="InterPro" id="IPR022357">
    <property type="entry name" value="MIP_CS"/>
</dbReference>
<reference evidence="10" key="1">
    <citation type="submission" date="2018-06" db="EMBL/GenBank/DDBJ databases">
        <title>Genome assembly of Danube salmon.</title>
        <authorList>
            <person name="Macqueen D.J."/>
            <person name="Gundappa M.K."/>
        </authorList>
    </citation>
    <scope>NUCLEOTIDE SEQUENCE [LARGE SCALE GENOMIC DNA]</scope>
</reference>
<dbReference type="PROSITE" id="PS00221">
    <property type="entry name" value="MIP"/>
    <property type="match status" value="1"/>
</dbReference>
<evidence type="ECO:0000256" key="4">
    <source>
        <dbReference type="ARBA" id="ARBA00022692"/>
    </source>
</evidence>
<evidence type="ECO:0000256" key="3">
    <source>
        <dbReference type="ARBA" id="ARBA00022448"/>
    </source>
</evidence>
<sequence length="274" mass="28760">MTLNIWTLSFLRDLLCEFVGTAIFLFTSLASVVDHHCHPDHLHVALAFGASVAVVSVCLGPATSGGGVHLNPAVTLALAAGLRVSPWRAVLYVGAQLLGALCACALLMGMVPAPLRGHLGLNEVALGVHPCQALTVETAITFQLVVCVLATSRPKSAFHLLGPVVVGLSVILGNLVAIGYTGCGMNPARSFGPAVVTLKFQNHWVYWVGPCVGALLAGLLHDLVLHPRWGSPGDWLAEFKELHFVSGPLTFSICFHEMSCPGEDSSGKEGLGCN</sequence>
<evidence type="ECO:0000256" key="6">
    <source>
        <dbReference type="ARBA" id="ARBA00023136"/>
    </source>
</evidence>
<dbReference type="PANTHER" id="PTHR19139:SF161">
    <property type="entry name" value="AQUAPORIN-1"/>
    <property type="match status" value="1"/>
</dbReference>
<keyword evidence="5 8" id="KW-1133">Transmembrane helix</keyword>
<dbReference type="AlphaFoldDB" id="A0A4W5MKG1"/>
<evidence type="ECO:0000256" key="2">
    <source>
        <dbReference type="ARBA" id="ARBA00006175"/>
    </source>
</evidence>
<dbReference type="Proteomes" id="UP000314982">
    <property type="component" value="Unassembled WGS sequence"/>
</dbReference>
<name>A0A4W5MKG1_9TELE</name>
<dbReference type="Ensembl" id="ENSHHUT00000039323.1">
    <property type="protein sequence ID" value="ENSHHUP00000037820.1"/>
    <property type="gene ID" value="ENSHHUG00000023641.1"/>
</dbReference>
<dbReference type="GO" id="GO:0016020">
    <property type="term" value="C:membrane"/>
    <property type="evidence" value="ECO:0007669"/>
    <property type="project" value="UniProtKB-SubCell"/>
</dbReference>
<evidence type="ECO:0000313" key="10">
    <source>
        <dbReference type="Proteomes" id="UP000314982"/>
    </source>
</evidence>
<dbReference type="InterPro" id="IPR000425">
    <property type="entry name" value="MIP"/>
</dbReference>
<keyword evidence="3 7" id="KW-0813">Transport</keyword>
<dbReference type="PANTHER" id="PTHR19139">
    <property type="entry name" value="AQUAPORIN TRANSPORTER"/>
    <property type="match status" value="1"/>
</dbReference>
<feature type="transmembrane region" description="Helical" evidence="8">
    <location>
        <begin position="45"/>
        <end position="68"/>
    </location>
</feature>
<dbReference type="GO" id="GO:0035379">
    <property type="term" value="F:carbon dioxide transmembrane transporter activity"/>
    <property type="evidence" value="ECO:0007669"/>
    <property type="project" value="TreeGrafter"/>
</dbReference>
<feature type="transmembrane region" description="Helical" evidence="8">
    <location>
        <begin position="14"/>
        <end position="33"/>
    </location>
</feature>
<feature type="transmembrane region" description="Helical" evidence="8">
    <location>
        <begin position="204"/>
        <end position="225"/>
    </location>
</feature>
<reference evidence="9" key="3">
    <citation type="submission" date="2025-09" db="UniProtKB">
        <authorList>
            <consortium name="Ensembl"/>
        </authorList>
    </citation>
    <scope>IDENTIFICATION</scope>
</reference>
<evidence type="ECO:0000256" key="7">
    <source>
        <dbReference type="RuleBase" id="RU000477"/>
    </source>
</evidence>
<dbReference type="GeneTree" id="ENSGT00940000176123"/>
<evidence type="ECO:0000256" key="8">
    <source>
        <dbReference type="SAM" id="Phobius"/>
    </source>
</evidence>
<comment type="subcellular location">
    <subcellularLocation>
        <location evidence="1">Membrane</location>
        <topology evidence="1">Multi-pass membrane protein</topology>
    </subcellularLocation>
</comment>
<feature type="transmembrane region" description="Helical" evidence="8">
    <location>
        <begin position="158"/>
        <end position="180"/>
    </location>
</feature>
<keyword evidence="6 8" id="KW-0472">Membrane</keyword>
<dbReference type="GO" id="GO:0015250">
    <property type="term" value="F:water channel activity"/>
    <property type="evidence" value="ECO:0007669"/>
    <property type="project" value="TreeGrafter"/>
</dbReference>
<dbReference type="GO" id="GO:0006972">
    <property type="term" value="P:hyperosmotic response"/>
    <property type="evidence" value="ECO:0007669"/>
    <property type="project" value="TreeGrafter"/>
</dbReference>
<dbReference type="InterPro" id="IPR023271">
    <property type="entry name" value="Aquaporin-like"/>
</dbReference>
<dbReference type="GO" id="GO:0003097">
    <property type="term" value="P:renal water transport"/>
    <property type="evidence" value="ECO:0007669"/>
    <property type="project" value="TreeGrafter"/>
</dbReference>
<evidence type="ECO:0000256" key="1">
    <source>
        <dbReference type="ARBA" id="ARBA00004141"/>
    </source>
</evidence>
<dbReference type="Gene3D" id="1.20.1080.10">
    <property type="entry name" value="Glycerol uptake facilitator protein"/>
    <property type="match status" value="1"/>
</dbReference>
<keyword evidence="10" id="KW-1185">Reference proteome</keyword>
<protein>
    <submittedName>
        <fullName evidence="9">Uncharacterized protein</fullName>
    </submittedName>
</protein>
<reference evidence="9" key="2">
    <citation type="submission" date="2025-08" db="UniProtKB">
        <authorList>
            <consortium name="Ensembl"/>
        </authorList>
    </citation>
    <scope>IDENTIFICATION</scope>
</reference>
<organism evidence="9 10">
    <name type="scientific">Hucho hucho</name>
    <name type="common">huchen</name>
    <dbReference type="NCBI Taxonomy" id="62062"/>
    <lineage>
        <taxon>Eukaryota</taxon>
        <taxon>Metazoa</taxon>
        <taxon>Chordata</taxon>
        <taxon>Craniata</taxon>
        <taxon>Vertebrata</taxon>
        <taxon>Euteleostomi</taxon>
        <taxon>Actinopterygii</taxon>
        <taxon>Neopterygii</taxon>
        <taxon>Teleostei</taxon>
        <taxon>Protacanthopterygii</taxon>
        <taxon>Salmoniformes</taxon>
        <taxon>Salmonidae</taxon>
        <taxon>Salmoninae</taxon>
        <taxon>Hucho</taxon>
    </lineage>
</organism>
<comment type="similarity">
    <text evidence="2 7">Belongs to the MIP/aquaporin (TC 1.A.8) family.</text>
</comment>
<dbReference type="PRINTS" id="PR00783">
    <property type="entry name" value="MINTRINSICP"/>
</dbReference>
<proteinExistence type="inferred from homology"/>
<dbReference type="SUPFAM" id="SSF81338">
    <property type="entry name" value="Aquaporin-like"/>
    <property type="match status" value="1"/>
</dbReference>
<dbReference type="GO" id="GO:0015168">
    <property type="term" value="F:glycerol transmembrane transporter activity"/>
    <property type="evidence" value="ECO:0007669"/>
    <property type="project" value="TreeGrafter"/>
</dbReference>
<accession>A0A4W5MKG1</accession>
<dbReference type="InterPro" id="IPR034294">
    <property type="entry name" value="Aquaporin_transptr"/>
</dbReference>
<feature type="transmembrane region" description="Helical" evidence="8">
    <location>
        <begin position="89"/>
        <end position="113"/>
    </location>
</feature>
<dbReference type="GO" id="GO:0008519">
    <property type="term" value="F:ammonium channel activity"/>
    <property type="evidence" value="ECO:0007669"/>
    <property type="project" value="TreeGrafter"/>
</dbReference>
<keyword evidence="4 7" id="KW-0812">Transmembrane</keyword>
<evidence type="ECO:0000313" key="9">
    <source>
        <dbReference type="Ensembl" id="ENSHHUP00000037820.1"/>
    </source>
</evidence>
<evidence type="ECO:0000256" key="5">
    <source>
        <dbReference type="ARBA" id="ARBA00022989"/>
    </source>
</evidence>
<dbReference type="Pfam" id="PF00230">
    <property type="entry name" value="MIP"/>
    <property type="match status" value="1"/>
</dbReference>